<sequence>MRLAITPWNQRVAPVFDSAERILILDMEPSTGALDHQSGEHDRLGHEFNWSMKHSAEKARFLADQGVNELICGAISRDLEMEIRNFGIEVFSFIAGPLEVVLHAWETGQLNKPIYAMPGCLSGHRHRWGRRKTGPGSRLFANGLRNYKRLMSDIVIASGKGGTGKTTLSTNLAALLAETEPVVLVDLDVEEPNSGLFIRGTEASREIQYKYIPQWDGSACTLCGLCQRVCNFHAIVKLGKEIMIFPQLCHGCFACSDLCPARALPMVPVRMGETRRFDLDKLVFIESRLDIGEEQAVPLIAQTKRSVKETFGSYPYRIYDAPPGTSCPVIETVRSSDLVILVTEPNPFGLNDLQLAVETIRQMGNPFGVVINRYGVGNDSVDRYCETEGIPILARLPNDRRAAELYSRGQLIYRELPRFRSELEKVANYIKNLSGSTT</sequence>
<dbReference type="OrthoDB" id="356549at2"/>
<dbReference type="PROSITE" id="PS00198">
    <property type="entry name" value="4FE4S_FER_1"/>
    <property type="match status" value="1"/>
</dbReference>
<dbReference type="Gene3D" id="3.30.420.130">
    <property type="entry name" value="Dinitrogenase iron-molybdenum cofactor biosynthesis domain"/>
    <property type="match status" value="1"/>
</dbReference>
<accession>F8EXB7</accession>
<dbReference type="KEGG" id="scd:Spica_0706"/>
<dbReference type="InterPro" id="IPR003731">
    <property type="entry name" value="Di-Nase_FeMo-co_biosynth"/>
</dbReference>
<dbReference type="SUPFAM" id="SSF52540">
    <property type="entry name" value="P-loop containing nucleoside triphosphate hydrolases"/>
    <property type="match status" value="1"/>
</dbReference>
<dbReference type="STRING" id="744872.Spica_0706"/>
<evidence type="ECO:0000313" key="5">
    <source>
        <dbReference type="EMBL" id="AEJ18860.1"/>
    </source>
</evidence>
<organism evidence="5 6">
    <name type="scientific">Gracilinema caldarium (strain ATCC 51460 / DSM 7334 / H1)</name>
    <name type="common">Treponema caldarium</name>
    <dbReference type="NCBI Taxonomy" id="744872"/>
    <lineage>
        <taxon>Bacteria</taxon>
        <taxon>Pseudomonadati</taxon>
        <taxon>Spirochaetota</taxon>
        <taxon>Spirochaetia</taxon>
        <taxon>Spirochaetales</taxon>
        <taxon>Breznakiellaceae</taxon>
        <taxon>Gracilinema</taxon>
    </lineage>
</organism>
<name>F8EXB7_GRAC1</name>
<dbReference type="eggNOG" id="COG1149">
    <property type="taxonomic scope" value="Bacteria"/>
</dbReference>
<dbReference type="RefSeq" id="WP_013968172.1">
    <property type="nucleotide sequence ID" value="NC_015732.1"/>
</dbReference>
<keyword evidence="1" id="KW-0479">Metal-binding</keyword>
<dbReference type="Pfam" id="PF01656">
    <property type="entry name" value="CbiA"/>
    <property type="match status" value="1"/>
</dbReference>
<dbReference type="PROSITE" id="PS51379">
    <property type="entry name" value="4FE4S_FER_2"/>
    <property type="match status" value="2"/>
</dbReference>
<gene>
    <name evidence="5" type="ordered locus">Spica_0706</name>
</gene>
<keyword evidence="6" id="KW-1185">Reference proteome</keyword>
<keyword evidence="2" id="KW-0408">Iron</keyword>
<dbReference type="InterPro" id="IPR027417">
    <property type="entry name" value="P-loop_NTPase"/>
</dbReference>
<dbReference type="CDD" id="cd03110">
    <property type="entry name" value="SIMIBI_bact_arch"/>
    <property type="match status" value="1"/>
</dbReference>
<dbReference type="InterPro" id="IPR002586">
    <property type="entry name" value="CobQ/CobB/MinD/ParA_Nub-bd_dom"/>
</dbReference>
<dbReference type="GO" id="GO:0046872">
    <property type="term" value="F:metal ion binding"/>
    <property type="evidence" value="ECO:0007669"/>
    <property type="project" value="UniProtKB-KW"/>
</dbReference>
<feature type="domain" description="4Fe-4S ferredoxin-type" evidence="4">
    <location>
        <begin position="211"/>
        <end position="235"/>
    </location>
</feature>
<dbReference type="AlphaFoldDB" id="F8EXB7"/>
<dbReference type="Gene3D" id="3.40.50.300">
    <property type="entry name" value="P-loop containing nucleotide triphosphate hydrolases"/>
    <property type="match status" value="1"/>
</dbReference>
<feature type="domain" description="4Fe-4S ferredoxin-type" evidence="4">
    <location>
        <begin position="240"/>
        <end position="269"/>
    </location>
</feature>
<dbReference type="Proteomes" id="UP000000503">
    <property type="component" value="Chromosome"/>
</dbReference>
<dbReference type="InterPro" id="IPR036105">
    <property type="entry name" value="DiNase_FeMo-co_biosyn_sf"/>
</dbReference>
<protein>
    <submittedName>
        <fullName evidence="5">Cobyrinic acid ac-diamide synthase</fullName>
    </submittedName>
</protein>
<dbReference type="GO" id="GO:0051536">
    <property type="term" value="F:iron-sulfur cluster binding"/>
    <property type="evidence" value="ECO:0007669"/>
    <property type="project" value="UniProtKB-KW"/>
</dbReference>
<evidence type="ECO:0000259" key="4">
    <source>
        <dbReference type="PROSITE" id="PS51379"/>
    </source>
</evidence>
<dbReference type="PANTHER" id="PTHR43063">
    <property type="entry name" value="4FE-4S CLUSTER CONTAINING PARA FAMILY ATPASE PROTEIN"/>
    <property type="match status" value="1"/>
</dbReference>
<dbReference type="PANTHER" id="PTHR43063:SF1">
    <property type="entry name" value="4FE-4S CLUSTER CONTAINING PARA FAMILY ATPASE PROTEIN"/>
    <property type="match status" value="1"/>
</dbReference>
<keyword evidence="3" id="KW-0411">Iron-sulfur</keyword>
<dbReference type="Pfam" id="PF02579">
    <property type="entry name" value="Nitro_FeMo-Co"/>
    <property type="match status" value="1"/>
</dbReference>
<reference evidence="6" key="1">
    <citation type="journal article" date="2013" name="Stand. Genomic Sci.">
        <title>Genome sequence of the thermophilic fresh-water bacterium Spirochaeta caldaria type strain (H1(T)), reclassification of Spirochaeta caldaria, Spirochaeta stenostrepta, and Spirochaeta zuelzerae in the genus Treponema as Treponema caldaria comb. nov., Treponema stenostrepta comb. nov., and Treponema zuelzerae comb. nov., and emendation of the genus Treponema.</title>
        <authorList>
            <person name="Abt B."/>
            <person name="Goker M."/>
            <person name="Scheuner C."/>
            <person name="Han C."/>
            <person name="Lu M."/>
            <person name="Misra M."/>
            <person name="Lapidus A."/>
            <person name="Nolan M."/>
            <person name="Lucas S."/>
            <person name="Hammon N."/>
            <person name="Deshpande S."/>
            <person name="Cheng J.F."/>
            <person name="Tapia R."/>
            <person name="Goodwin L.A."/>
            <person name="Pitluck S."/>
            <person name="Liolios K."/>
            <person name="Pagani I."/>
            <person name="Ivanova N."/>
            <person name="Mavromatis K."/>
            <person name="Mikhailova N."/>
            <person name="Huntemann M."/>
            <person name="Pati A."/>
            <person name="Chen A."/>
            <person name="Palaniappan K."/>
            <person name="Land M."/>
            <person name="Hauser L."/>
            <person name="Jeffries C.D."/>
            <person name="Rohde M."/>
            <person name="Spring S."/>
            <person name="Gronow S."/>
            <person name="Detter J.C."/>
            <person name="Bristow J."/>
            <person name="Eisen J.A."/>
            <person name="Markowitz V."/>
            <person name="Hugenholtz P."/>
            <person name="Kyrpides N.C."/>
            <person name="Woyke T."/>
            <person name="Klenk H.P."/>
        </authorList>
    </citation>
    <scope>NUCLEOTIDE SEQUENCE</scope>
    <source>
        <strain evidence="6">ATCC 51460 / DSM 7334 / H1</strain>
    </source>
</reference>
<evidence type="ECO:0000256" key="1">
    <source>
        <dbReference type="ARBA" id="ARBA00022723"/>
    </source>
</evidence>
<proteinExistence type="predicted"/>
<dbReference type="SUPFAM" id="SSF54862">
    <property type="entry name" value="4Fe-4S ferredoxins"/>
    <property type="match status" value="1"/>
</dbReference>
<dbReference type="HOGENOM" id="CLU_625472_0_0_12"/>
<dbReference type="InterPro" id="IPR017900">
    <property type="entry name" value="4Fe4S_Fe_S_CS"/>
</dbReference>
<evidence type="ECO:0000313" key="6">
    <source>
        <dbReference type="Proteomes" id="UP000000503"/>
    </source>
</evidence>
<dbReference type="SUPFAM" id="SSF53146">
    <property type="entry name" value="Nitrogenase accessory factor-like"/>
    <property type="match status" value="1"/>
</dbReference>
<dbReference type="InterPro" id="IPR017896">
    <property type="entry name" value="4Fe4S_Fe-S-bd"/>
</dbReference>
<dbReference type="Gene3D" id="3.30.70.20">
    <property type="match status" value="1"/>
</dbReference>
<evidence type="ECO:0000256" key="3">
    <source>
        <dbReference type="ARBA" id="ARBA00023014"/>
    </source>
</evidence>
<dbReference type="EMBL" id="CP002868">
    <property type="protein sequence ID" value="AEJ18860.1"/>
    <property type="molecule type" value="Genomic_DNA"/>
</dbReference>
<dbReference type="eggNOG" id="COG1433">
    <property type="taxonomic scope" value="Bacteria"/>
</dbReference>
<evidence type="ECO:0000256" key="2">
    <source>
        <dbReference type="ARBA" id="ARBA00023004"/>
    </source>
</evidence>